<gene>
    <name evidence="10" type="ORF">GOMPHAMPRED_005225</name>
</gene>
<feature type="region of interest" description="Disordered" evidence="7">
    <location>
        <begin position="273"/>
        <end position="300"/>
    </location>
</feature>
<evidence type="ECO:0000259" key="9">
    <source>
        <dbReference type="PROSITE" id="PS50939"/>
    </source>
</evidence>
<feature type="transmembrane region" description="Helical" evidence="8">
    <location>
        <begin position="104"/>
        <end position="125"/>
    </location>
</feature>
<dbReference type="Pfam" id="PF03188">
    <property type="entry name" value="Cytochrom_B561"/>
    <property type="match status" value="1"/>
</dbReference>
<evidence type="ECO:0000256" key="6">
    <source>
        <dbReference type="ARBA" id="ARBA00023136"/>
    </source>
</evidence>
<feature type="compositionally biased region" description="Polar residues" evidence="7">
    <location>
        <begin position="519"/>
        <end position="530"/>
    </location>
</feature>
<feature type="compositionally biased region" description="Basic and acidic residues" evidence="7">
    <location>
        <begin position="285"/>
        <end position="297"/>
    </location>
</feature>
<feature type="compositionally biased region" description="Basic and acidic residues" evidence="7">
    <location>
        <begin position="434"/>
        <end position="446"/>
    </location>
</feature>
<evidence type="ECO:0000313" key="11">
    <source>
        <dbReference type="Proteomes" id="UP000664169"/>
    </source>
</evidence>
<dbReference type="PANTHER" id="PTHR47797:SF3">
    <property type="entry name" value="CYTOCHROME B561 DOMAIN-CONTAINING PROTEIN"/>
    <property type="match status" value="1"/>
</dbReference>
<protein>
    <recommendedName>
        <fullName evidence="9">Cytochrome b561 domain-containing protein</fullName>
    </recommendedName>
</protein>
<dbReference type="PROSITE" id="PS50939">
    <property type="entry name" value="CYTOCHROME_B561"/>
    <property type="match status" value="1"/>
</dbReference>
<feature type="compositionally biased region" description="Basic and acidic residues" evidence="7">
    <location>
        <begin position="587"/>
        <end position="609"/>
    </location>
</feature>
<keyword evidence="5 8" id="KW-1133">Transmembrane helix</keyword>
<dbReference type="SMART" id="SM00665">
    <property type="entry name" value="B561"/>
    <property type="match status" value="1"/>
</dbReference>
<proteinExistence type="predicted"/>
<feature type="transmembrane region" description="Helical" evidence="8">
    <location>
        <begin position="137"/>
        <end position="156"/>
    </location>
</feature>
<feature type="transmembrane region" description="Helical" evidence="8">
    <location>
        <begin position="67"/>
        <end position="92"/>
    </location>
</feature>
<keyword evidence="6 8" id="KW-0472">Membrane</keyword>
<evidence type="ECO:0000256" key="5">
    <source>
        <dbReference type="ARBA" id="ARBA00022989"/>
    </source>
</evidence>
<dbReference type="OrthoDB" id="19261at2759"/>
<feature type="region of interest" description="Disordered" evidence="7">
    <location>
        <begin position="557"/>
        <end position="744"/>
    </location>
</feature>
<keyword evidence="4" id="KW-0249">Electron transport</keyword>
<evidence type="ECO:0000256" key="3">
    <source>
        <dbReference type="ARBA" id="ARBA00022692"/>
    </source>
</evidence>
<feature type="compositionally biased region" description="Basic residues" evidence="7">
    <location>
        <begin position="610"/>
        <end position="620"/>
    </location>
</feature>
<dbReference type="PANTHER" id="PTHR47797">
    <property type="entry name" value="DEHYDROGENASE, PUTATIVE (AFU_ORTHOLOGUE AFUA_8G05805)-RELATED"/>
    <property type="match status" value="1"/>
</dbReference>
<feature type="region of interest" description="Disordered" evidence="7">
    <location>
        <begin position="511"/>
        <end position="539"/>
    </location>
</feature>
<comment type="subcellular location">
    <subcellularLocation>
        <location evidence="1">Membrane</location>
    </subcellularLocation>
</comment>
<feature type="region of interest" description="Disordered" evidence="7">
    <location>
        <begin position="434"/>
        <end position="464"/>
    </location>
</feature>
<evidence type="ECO:0000256" key="1">
    <source>
        <dbReference type="ARBA" id="ARBA00004370"/>
    </source>
</evidence>
<feature type="compositionally biased region" description="Polar residues" evidence="7">
    <location>
        <begin position="645"/>
        <end position="659"/>
    </location>
</feature>
<feature type="transmembrane region" description="Helical" evidence="8">
    <location>
        <begin position="177"/>
        <end position="198"/>
    </location>
</feature>
<feature type="region of interest" description="Disordered" evidence="7">
    <location>
        <begin position="331"/>
        <end position="403"/>
    </location>
</feature>
<dbReference type="CDD" id="cd08760">
    <property type="entry name" value="Cyt_b561_FRRS1_like"/>
    <property type="match status" value="1"/>
</dbReference>
<feature type="transmembrane region" description="Helical" evidence="8">
    <location>
        <begin position="307"/>
        <end position="325"/>
    </location>
</feature>
<feature type="compositionally biased region" description="Basic and acidic residues" evidence="7">
    <location>
        <begin position="726"/>
        <end position="744"/>
    </location>
</feature>
<feature type="transmembrane region" description="Helical" evidence="8">
    <location>
        <begin position="204"/>
        <end position="224"/>
    </location>
</feature>
<name>A0A8H3FRP0_9LECA</name>
<dbReference type="GO" id="GO:0016020">
    <property type="term" value="C:membrane"/>
    <property type="evidence" value="ECO:0007669"/>
    <property type="project" value="UniProtKB-SubCell"/>
</dbReference>
<feature type="domain" description="Cytochrome b561" evidence="9">
    <location>
        <begin position="34"/>
        <end position="227"/>
    </location>
</feature>
<dbReference type="Gene3D" id="1.20.120.1770">
    <property type="match status" value="1"/>
</dbReference>
<comment type="caution">
    <text evidence="10">The sequence shown here is derived from an EMBL/GenBank/DDBJ whole genome shotgun (WGS) entry which is preliminary data.</text>
</comment>
<organism evidence="10 11">
    <name type="scientific">Gomphillus americanus</name>
    <dbReference type="NCBI Taxonomy" id="1940652"/>
    <lineage>
        <taxon>Eukaryota</taxon>
        <taxon>Fungi</taxon>
        <taxon>Dikarya</taxon>
        <taxon>Ascomycota</taxon>
        <taxon>Pezizomycotina</taxon>
        <taxon>Lecanoromycetes</taxon>
        <taxon>OSLEUM clade</taxon>
        <taxon>Ostropomycetidae</taxon>
        <taxon>Ostropales</taxon>
        <taxon>Graphidaceae</taxon>
        <taxon>Gomphilloideae</taxon>
        <taxon>Gomphillus</taxon>
    </lineage>
</organism>
<dbReference type="EMBL" id="CAJPDQ010000030">
    <property type="protein sequence ID" value="CAF9928740.1"/>
    <property type="molecule type" value="Genomic_DNA"/>
</dbReference>
<keyword evidence="2" id="KW-0813">Transport</keyword>
<dbReference type="InterPro" id="IPR006593">
    <property type="entry name" value="Cyt_b561/ferric_Rdtase_TM"/>
</dbReference>
<evidence type="ECO:0000256" key="7">
    <source>
        <dbReference type="SAM" id="MobiDB-lite"/>
    </source>
</evidence>
<dbReference type="Proteomes" id="UP000664169">
    <property type="component" value="Unassembled WGS sequence"/>
</dbReference>
<sequence>MADSTAGLAPPGSSSYNSATMSVGDGTWDSKTNTFLLPNLEGLNFATMQYNGMGNRFSTMQGYHSLIRAHGVIAAIVFLFLVPFAIMFNRFYGREPWFALKVHIWCQILTLLLTTVVFILGNIAVGPSRALTNPHHGVGLAIYVLVLFQFISGWYTHKREKNRKKSYAPVKAVVHMWLGRVTALLGLAQVPLGLTLYGSPSYLFVLYSLVTAVLIVTYFVLSYIQERNRGLDYESELSYEEEARKTGRWGKYATAAAAGVGISALANRLRHRRGAASRHGGSSVSDEKFSQYGHRQDTQQGFSKKSILGIGALGATSYWLGGIFGKRRNKKEREDMTEYSGTNSDSMEAAEEGRHGASPGPSPAPHHALNPGSFGHRRQDSAMSEESWESDGTPSRRGAGHGLRNAAIGIGSFAFARNYFKKRKERKENARIEELRQQELEDERIQRANSRKYTGDGAPRASAPSVVSTNLAPIAGPTTAAGALGGPPPIRHVTDTGPEDDPFVSTVPLPPPPPPHSVGMSSHSYESMGTQRPPHQGHGEAIAAGAGGAAMGMAAAHAMNHRNRSSSRRRESGGTMNSPPVSVKLNMHSDGRHVTLRRLTEEEAAAERARHSRNRSRRRRAESTSSLSGNEAAYPTERYRRTPNEMRQQQENIIQNNPTGLGGVQYAPTASGVPMPIPPPPPIPYTSPRPTPPHGQSSIGSRATFDESVTGGSTNYDDNRRRRRAERAAASKEKAAKANRAEFS</sequence>
<dbReference type="AlphaFoldDB" id="A0A8H3FRP0"/>
<accession>A0A8H3FRP0</accession>
<reference evidence="10" key="1">
    <citation type="submission" date="2021-03" db="EMBL/GenBank/DDBJ databases">
        <authorList>
            <person name="Tagirdzhanova G."/>
        </authorList>
    </citation>
    <scope>NUCLEOTIDE SEQUENCE</scope>
</reference>
<evidence type="ECO:0000256" key="8">
    <source>
        <dbReference type="SAM" id="Phobius"/>
    </source>
</evidence>
<keyword evidence="11" id="KW-1185">Reference proteome</keyword>
<keyword evidence="3 8" id="KW-0812">Transmembrane</keyword>
<evidence type="ECO:0000313" key="10">
    <source>
        <dbReference type="EMBL" id="CAF9928740.1"/>
    </source>
</evidence>
<evidence type="ECO:0000256" key="4">
    <source>
        <dbReference type="ARBA" id="ARBA00022982"/>
    </source>
</evidence>
<evidence type="ECO:0000256" key="2">
    <source>
        <dbReference type="ARBA" id="ARBA00022448"/>
    </source>
</evidence>
<feature type="compositionally biased region" description="Pro residues" evidence="7">
    <location>
        <begin position="675"/>
        <end position="693"/>
    </location>
</feature>